<dbReference type="AlphaFoldDB" id="A0AAN7D0Q9"/>
<proteinExistence type="predicted"/>
<feature type="chain" id="PRO_5042912993" evidence="1">
    <location>
        <begin position="19"/>
        <end position="151"/>
    </location>
</feature>
<reference evidence="2" key="1">
    <citation type="journal article" date="2023" name="Mol. Phylogenet. Evol.">
        <title>Genome-scale phylogeny and comparative genomics of the fungal order Sordariales.</title>
        <authorList>
            <person name="Hensen N."/>
            <person name="Bonometti L."/>
            <person name="Westerberg I."/>
            <person name="Brannstrom I.O."/>
            <person name="Guillou S."/>
            <person name="Cros-Aarteil S."/>
            <person name="Calhoun S."/>
            <person name="Haridas S."/>
            <person name="Kuo A."/>
            <person name="Mondo S."/>
            <person name="Pangilinan J."/>
            <person name="Riley R."/>
            <person name="LaButti K."/>
            <person name="Andreopoulos B."/>
            <person name="Lipzen A."/>
            <person name="Chen C."/>
            <person name="Yan M."/>
            <person name="Daum C."/>
            <person name="Ng V."/>
            <person name="Clum A."/>
            <person name="Steindorff A."/>
            <person name="Ohm R.A."/>
            <person name="Martin F."/>
            <person name="Silar P."/>
            <person name="Natvig D.O."/>
            <person name="Lalanne C."/>
            <person name="Gautier V."/>
            <person name="Ament-Velasquez S.L."/>
            <person name="Kruys A."/>
            <person name="Hutchinson M.I."/>
            <person name="Powell A.J."/>
            <person name="Barry K."/>
            <person name="Miller A.N."/>
            <person name="Grigoriev I.V."/>
            <person name="Debuchy R."/>
            <person name="Gladieux P."/>
            <person name="Hiltunen Thoren M."/>
            <person name="Johannesson H."/>
        </authorList>
    </citation>
    <scope>NUCLEOTIDE SEQUENCE</scope>
    <source>
        <strain evidence="2">CBS 359.72</strain>
    </source>
</reference>
<keyword evidence="3" id="KW-1185">Reference proteome</keyword>
<gene>
    <name evidence="2" type="ORF">C7999DRAFT_28096</name>
</gene>
<name>A0AAN7D0Q9_9PEZI</name>
<feature type="signal peptide" evidence="1">
    <location>
        <begin position="1"/>
        <end position="18"/>
    </location>
</feature>
<organism evidence="2 3">
    <name type="scientific">Corynascus novoguineensis</name>
    <dbReference type="NCBI Taxonomy" id="1126955"/>
    <lineage>
        <taxon>Eukaryota</taxon>
        <taxon>Fungi</taxon>
        <taxon>Dikarya</taxon>
        <taxon>Ascomycota</taxon>
        <taxon>Pezizomycotina</taxon>
        <taxon>Sordariomycetes</taxon>
        <taxon>Sordariomycetidae</taxon>
        <taxon>Sordariales</taxon>
        <taxon>Chaetomiaceae</taxon>
        <taxon>Corynascus</taxon>
    </lineage>
</organism>
<evidence type="ECO:0000313" key="2">
    <source>
        <dbReference type="EMBL" id="KAK4251366.1"/>
    </source>
</evidence>
<sequence>MRCSLAAVLLGLAAATTATSQIPISCPPDESVPSDYASYAFTLKQALNFDFVSGSAVAAAQLCDAGGALVNNALGTSGAATWGIVPSPDAPEETLGYVASTLIVRAPAGFLEELNDQLNDSSSLLYHPKDALVQQVVQQIDDRFNVTLSDH</sequence>
<evidence type="ECO:0000313" key="3">
    <source>
        <dbReference type="Proteomes" id="UP001303647"/>
    </source>
</evidence>
<accession>A0AAN7D0Q9</accession>
<dbReference type="EMBL" id="MU857606">
    <property type="protein sequence ID" value="KAK4251366.1"/>
    <property type="molecule type" value="Genomic_DNA"/>
</dbReference>
<comment type="caution">
    <text evidence="2">The sequence shown here is derived from an EMBL/GenBank/DDBJ whole genome shotgun (WGS) entry which is preliminary data.</text>
</comment>
<dbReference type="Proteomes" id="UP001303647">
    <property type="component" value="Unassembled WGS sequence"/>
</dbReference>
<evidence type="ECO:0000256" key="1">
    <source>
        <dbReference type="SAM" id="SignalP"/>
    </source>
</evidence>
<protein>
    <submittedName>
        <fullName evidence="2">Uncharacterized protein</fullName>
    </submittedName>
</protein>
<keyword evidence="1" id="KW-0732">Signal</keyword>
<reference evidence="2" key="2">
    <citation type="submission" date="2023-05" db="EMBL/GenBank/DDBJ databases">
        <authorList>
            <consortium name="Lawrence Berkeley National Laboratory"/>
            <person name="Steindorff A."/>
            <person name="Hensen N."/>
            <person name="Bonometti L."/>
            <person name="Westerberg I."/>
            <person name="Brannstrom I.O."/>
            <person name="Guillou S."/>
            <person name="Cros-Aarteil S."/>
            <person name="Calhoun S."/>
            <person name="Haridas S."/>
            <person name="Kuo A."/>
            <person name="Mondo S."/>
            <person name="Pangilinan J."/>
            <person name="Riley R."/>
            <person name="Labutti K."/>
            <person name="Andreopoulos B."/>
            <person name="Lipzen A."/>
            <person name="Chen C."/>
            <person name="Yanf M."/>
            <person name="Daum C."/>
            <person name="Ng V."/>
            <person name="Clum A."/>
            <person name="Ohm R."/>
            <person name="Martin F."/>
            <person name="Silar P."/>
            <person name="Natvig D."/>
            <person name="Lalanne C."/>
            <person name="Gautier V."/>
            <person name="Ament-Velasquez S.L."/>
            <person name="Kruys A."/>
            <person name="Hutchinson M.I."/>
            <person name="Powell A.J."/>
            <person name="Barry K."/>
            <person name="Miller A.N."/>
            <person name="Grigoriev I.V."/>
            <person name="Debuchy R."/>
            <person name="Gladieux P."/>
            <person name="Thoren M.H."/>
            <person name="Johannesson H."/>
        </authorList>
    </citation>
    <scope>NUCLEOTIDE SEQUENCE</scope>
    <source>
        <strain evidence="2">CBS 359.72</strain>
    </source>
</reference>